<name>A0A6J7PJ38_9ZZZZ</name>
<dbReference type="SUPFAM" id="SSF47598">
    <property type="entry name" value="Ribbon-helix-helix"/>
    <property type="match status" value="1"/>
</dbReference>
<dbReference type="AlphaFoldDB" id="A0A6J7PJ38"/>
<gene>
    <name evidence="3" type="ORF">UFOPK2656_00005</name>
    <name evidence="4" type="ORF">UFOPK3099_01036</name>
    <name evidence="5" type="ORF">UFOPK3267_00207</name>
    <name evidence="6" type="ORF">UFOPK3651_03443</name>
    <name evidence="7" type="ORF">UFOPK3931_02454</name>
    <name evidence="2" type="ORF">UFOPK4189_01609</name>
</gene>
<dbReference type="InterPro" id="IPR013321">
    <property type="entry name" value="Arc_rbn_hlx_hlx"/>
</dbReference>
<proteinExistence type="predicted"/>
<organism evidence="7">
    <name type="scientific">freshwater metagenome</name>
    <dbReference type="NCBI Taxonomy" id="449393"/>
    <lineage>
        <taxon>unclassified sequences</taxon>
        <taxon>metagenomes</taxon>
        <taxon>ecological metagenomes</taxon>
    </lineage>
</organism>
<dbReference type="CDD" id="cd22231">
    <property type="entry name" value="RHH_NikR_HicB-like"/>
    <property type="match status" value="1"/>
</dbReference>
<evidence type="ECO:0000313" key="2">
    <source>
        <dbReference type="EMBL" id="CAB4363839.1"/>
    </source>
</evidence>
<evidence type="ECO:0000313" key="6">
    <source>
        <dbReference type="EMBL" id="CAB4959971.1"/>
    </source>
</evidence>
<reference evidence="7" key="1">
    <citation type="submission" date="2020-05" db="EMBL/GenBank/DDBJ databases">
        <authorList>
            <person name="Chiriac C."/>
            <person name="Salcher M."/>
            <person name="Ghai R."/>
            <person name="Kavagutti S V."/>
        </authorList>
    </citation>
    <scope>NUCLEOTIDE SEQUENCE</scope>
</reference>
<dbReference type="EMBL" id="CAESGF010000008">
    <property type="protein sequence ID" value="CAB4363839.1"/>
    <property type="molecule type" value="Genomic_DNA"/>
</dbReference>
<dbReference type="Gene3D" id="1.10.1220.10">
    <property type="entry name" value="Met repressor-like"/>
    <property type="match status" value="1"/>
</dbReference>
<feature type="compositionally biased region" description="Acidic residues" evidence="1">
    <location>
        <begin position="77"/>
        <end position="87"/>
    </location>
</feature>
<dbReference type="EMBL" id="CAFBOL010000085">
    <property type="protein sequence ID" value="CAB5005031.1"/>
    <property type="molecule type" value="Genomic_DNA"/>
</dbReference>
<dbReference type="EMBL" id="CAFAAV010000063">
    <property type="protein sequence ID" value="CAB4815519.1"/>
    <property type="molecule type" value="Genomic_DNA"/>
</dbReference>
<evidence type="ECO:0000313" key="3">
    <source>
        <dbReference type="EMBL" id="CAB4700342.1"/>
    </source>
</evidence>
<sequence length="87" mass="10190">MSTQLALRLPDDLLAELDWLVLRCNYSNRTEAMRTAIEAAIKAERSRQIDEQYADAYTRRPQTDDELADLAWQTSPDLDEDEDWSWL</sequence>
<evidence type="ECO:0000313" key="5">
    <source>
        <dbReference type="EMBL" id="CAB4846352.1"/>
    </source>
</evidence>
<feature type="region of interest" description="Disordered" evidence="1">
    <location>
        <begin position="67"/>
        <end position="87"/>
    </location>
</feature>
<dbReference type="GO" id="GO:0006355">
    <property type="term" value="P:regulation of DNA-templated transcription"/>
    <property type="evidence" value="ECO:0007669"/>
    <property type="project" value="InterPro"/>
</dbReference>
<dbReference type="EMBL" id="CAFBIY010000006">
    <property type="protein sequence ID" value="CAB4846352.1"/>
    <property type="molecule type" value="Genomic_DNA"/>
</dbReference>
<protein>
    <submittedName>
        <fullName evidence="7">Unannotated protein</fullName>
    </submittedName>
</protein>
<accession>A0A6J7PJ38</accession>
<dbReference type="EMBL" id="CAFBMT010000044">
    <property type="protein sequence ID" value="CAB4959971.1"/>
    <property type="molecule type" value="Genomic_DNA"/>
</dbReference>
<dbReference type="EMBL" id="CAEZYF010000001">
    <property type="protein sequence ID" value="CAB4700342.1"/>
    <property type="molecule type" value="Genomic_DNA"/>
</dbReference>
<evidence type="ECO:0000256" key="1">
    <source>
        <dbReference type="SAM" id="MobiDB-lite"/>
    </source>
</evidence>
<evidence type="ECO:0000313" key="7">
    <source>
        <dbReference type="EMBL" id="CAB5005031.1"/>
    </source>
</evidence>
<evidence type="ECO:0000313" key="4">
    <source>
        <dbReference type="EMBL" id="CAB4815519.1"/>
    </source>
</evidence>
<dbReference type="InterPro" id="IPR010985">
    <property type="entry name" value="Ribbon_hlx_hlx"/>
</dbReference>